<evidence type="ECO:0000256" key="2">
    <source>
        <dbReference type="ARBA" id="ARBA00023186"/>
    </source>
</evidence>
<organism evidence="4 5">
    <name type="scientific">Bacillus wiedmannii</name>
    <dbReference type="NCBI Taxonomy" id="1890302"/>
    <lineage>
        <taxon>Bacteria</taxon>
        <taxon>Bacillati</taxon>
        <taxon>Bacillota</taxon>
        <taxon>Bacilli</taxon>
        <taxon>Bacillales</taxon>
        <taxon>Bacillaceae</taxon>
        <taxon>Bacillus</taxon>
        <taxon>Bacillus cereus group</taxon>
    </lineage>
</organism>
<dbReference type="RefSeq" id="WP_046957722.1">
    <property type="nucleotide sequence ID" value="NZ_LCYN01000004.1"/>
</dbReference>
<keyword evidence="2 3" id="KW-0143">Chaperone</keyword>
<dbReference type="Pfam" id="PF01774">
    <property type="entry name" value="UreD"/>
    <property type="match status" value="1"/>
</dbReference>
<reference evidence="4 5" key="1">
    <citation type="journal article" date="2015" name="Genome Announc.">
        <title>Next-Generation Whole-Genome Sequencing of Eight Strains of Bacillus cereus, Isolated from Food.</title>
        <authorList>
            <person name="Krawczyk A.O."/>
            <person name="de Jong A."/>
            <person name="Eijlander R.T."/>
            <person name="Berendsen E.M."/>
            <person name="Holsappel S."/>
            <person name="Wells-Bennik M.H."/>
            <person name="Kuipers O.P."/>
        </authorList>
    </citation>
    <scope>NUCLEOTIDE SEQUENCE [LARGE SCALE GENOMIC DNA]</scope>
    <source>
        <strain evidence="4 5">B4147</strain>
    </source>
</reference>
<dbReference type="GO" id="GO:0005737">
    <property type="term" value="C:cytoplasm"/>
    <property type="evidence" value="ECO:0007669"/>
    <property type="project" value="UniProtKB-SubCell"/>
</dbReference>
<dbReference type="AlphaFoldDB" id="A0A0G8CGB2"/>
<comment type="caution">
    <text evidence="4">The sequence shown here is derived from an EMBL/GenBank/DDBJ whole genome shotgun (WGS) entry which is preliminary data.</text>
</comment>
<keyword evidence="3" id="KW-0963">Cytoplasm</keyword>
<dbReference type="PANTHER" id="PTHR33643">
    <property type="entry name" value="UREASE ACCESSORY PROTEIN D"/>
    <property type="match status" value="1"/>
</dbReference>
<accession>A0A0G8CGB2</accession>
<gene>
    <name evidence="3" type="primary">ureD</name>
    <name evidence="4" type="ORF">B4147_3471</name>
</gene>
<name>A0A0G8CGB2_9BACI</name>
<evidence type="ECO:0000313" key="4">
    <source>
        <dbReference type="EMBL" id="KKZ98888.1"/>
    </source>
</evidence>
<dbReference type="PANTHER" id="PTHR33643:SF1">
    <property type="entry name" value="UREASE ACCESSORY PROTEIN D"/>
    <property type="match status" value="1"/>
</dbReference>
<comment type="subunit">
    <text evidence="3">UreD, UreF and UreG form a complex that acts as a GTP-hydrolysis-dependent molecular chaperone, activating the urease apoprotein by helping to assemble the nickel containing metallocenter of UreC. The UreE protein probably delivers the nickel.</text>
</comment>
<protein>
    <recommendedName>
        <fullName evidence="3">Urease accessory protein UreD</fullName>
    </recommendedName>
</protein>
<evidence type="ECO:0000256" key="3">
    <source>
        <dbReference type="HAMAP-Rule" id="MF_01384"/>
    </source>
</evidence>
<dbReference type="Proteomes" id="UP000035350">
    <property type="component" value="Unassembled WGS sequence"/>
</dbReference>
<dbReference type="PATRIC" id="fig|1396.433.peg.2351"/>
<comment type="subcellular location">
    <subcellularLocation>
        <location evidence="3">Cytoplasm</location>
    </subcellularLocation>
</comment>
<reference evidence="5" key="2">
    <citation type="submission" date="2015-04" db="EMBL/GenBank/DDBJ databases">
        <title>Draft Genome Sequences of Eight Spore-Forming Food Isolates of Bacillus cereus Genome sequencing.</title>
        <authorList>
            <person name="Krawcyk A.O."/>
            <person name="de Jong A."/>
            <person name="Eijlander R.T."/>
            <person name="Berendsen E.M."/>
            <person name="Holsappel S."/>
            <person name="Wells-Bennik M."/>
            <person name="Kuipers O.P."/>
        </authorList>
    </citation>
    <scope>NUCLEOTIDE SEQUENCE [LARGE SCALE GENOMIC DNA]</scope>
    <source>
        <strain evidence="5">B4147</strain>
    </source>
</reference>
<evidence type="ECO:0000313" key="5">
    <source>
        <dbReference type="Proteomes" id="UP000035350"/>
    </source>
</evidence>
<comment type="similarity">
    <text evidence="1 3">Belongs to the UreD family.</text>
</comment>
<sequence length="273" mass="31609">MKSPTGVLNIDVMEKRDKTVPIKVYHKDALKVTQPIYLDEYGRAYYYIMNSGGGYLKGDFYSININVGKDAKTYITSQSATKVYKTPNSYALQELNFYIGENAVMEYLPDPLIMYKDAAYKQKTNIYMQNNSTLILCDSITPGWSPNMEKFTYQYFDSLTKIYMENKLVVYDHLLLNPFKESLDQMGILNQYSHYGTFIVINENVTNDLIAALKTSFSNTNNMKVGISSTPCKGFVIRILSHNTEDMESIFFQCHRFVRENCLHEELTSYRKY</sequence>
<evidence type="ECO:0000256" key="1">
    <source>
        <dbReference type="ARBA" id="ARBA00007177"/>
    </source>
</evidence>
<dbReference type="GO" id="GO:0016151">
    <property type="term" value="F:nickel cation binding"/>
    <property type="evidence" value="ECO:0007669"/>
    <property type="project" value="UniProtKB-UniRule"/>
</dbReference>
<dbReference type="HAMAP" id="MF_01384">
    <property type="entry name" value="UreD"/>
    <property type="match status" value="1"/>
</dbReference>
<dbReference type="EMBL" id="LCYN01000004">
    <property type="protein sequence ID" value="KKZ98888.1"/>
    <property type="molecule type" value="Genomic_DNA"/>
</dbReference>
<dbReference type="InterPro" id="IPR002669">
    <property type="entry name" value="UreD"/>
</dbReference>
<keyword evidence="3" id="KW-0996">Nickel insertion</keyword>
<comment type="function">
    <text evidence="3">Required for maturation of urease via the functional incorporation of the urease nickel metallocenter.</text>
</comment>
<proteinExistence type="inferred from homology"/>